<keyword evidence="2" id="KW-1185">Reference proteome</keyword>
<accession>A0A1V9ZXE4</accession>
<reference evidence="1 2" key="1">
    <citation type="journal article" date="2014" name="Genome Biol. Evol.">
        <title>The secreted proteins of Achlya hypogyna and Thraustotheca clavata identify the ancestral oomycete secretome and reveal gene acquisitions by horizontal gene transfer.</title>
        <authorList>
            <person name="Misner I."/>
            <person name="Blouin N."/>
            <person name="Leonard G."/>
            <person name="Richards T.A."/>
            <person name="Lane C.E."/>
        </authorList>
    </citation>
    <scope>NUCLEOTIDE SEQUENCE [LARGE SCALE GENOMIC DNA]</scope>
    <source>
        <strain evidence="1 2">ATCC 34112</strain>
    </source>
</reference>
<evidence type="ECO:0000313" key="1">
    <source>
        <dbReference type="EMBL" id="OQS02695.1"/>
    </source>
</evidence>
<evidence type="ECO:0008006" key="3">
    <source>
        <dbReference type="Google" id="ProtNLM"/>
    </source>
</evidence>
<dbReference type="Proteomes" id="UP000243217">
    <property type="component" value="Unassembled WGS sequence"/>
</dbReference>
<protein>
    <recommendedName>
        <fullName evidence="3">F-box domain-containing protein</fullName>
    </recommendedName>
</protein>
<proteinExistence type="predicted"/>
<dbReference type="EMBL" id="JNBS01001090">
    <property type="protein sequence ID" value="OQS02695.1"/>
    <property type="molecule type" value="Genomic_DNA"/>
</dbReference>
<sequence>MALPSGILRNIFEFVIDTAHPFKTISLSLVNRAWHSAYMEIPLRCRVHVLTTINQQDDRVVAFNPISVNPFQYPLVANEHHENNADYFVQIELHSWTWSVLESYEELDAVLTKIIHATTSHTKIIVTDVIANASNCQPIKCFDNLCYEDSLDDRKWCRYKSRRGPPLASFSALRVGLGESTEWREFNLSYHNFPKLKQLVIHQDEWYLNPTFHRHPTLTTLDINVEGWEDYTKQMHLDKCNIKNLRIPHLNIDDKVNLSAIGINFPLNIYEENESPMLSGVQTIVLTVESSIVWGDEPTTWLGELVKNAPELGSLILSTDDATKCTIPIDELCAQFENIFVERIQRFVEEPQHEFMSFRHMS</sequence>
<name>A0A1V9ZXE4_9STRA</name>
<evidence type="ECO:0000313" key="2">
    <source>
        <dbReference type="Proteomes" id="UP000243217"/>
    </source>
</evidence>
<organism evidence="1 2">
    <name type="scientific">Thraustotheca clavata</name>
    <dbReference type="NCBI Taxonomy" id="74557"/>
    <lineage>
        <taxon>Eukaryota</taxon>
        <taxon>Sar</taxon>
        <taxon>Stramenopiles</taxon>
        <taxon>Oomycota</taxon>
        <taxon>Saprolegniomycetes</taxon>
        <taxon>Saprolegniales</taxon>
        <taxon>Achlyaceae</taxon>
        <taxon>Thraustotheca</taxon>
    </lineage>
</organism>
<dbReference type="OrthoDB" id="79149at2759"/>
<dbReference type="AlphaFoldDB" id="A0A1V9ZXE4"/>
<comment type="caution">
    <text evidence="1">The sequence shown here is derived from an EMBL/GenBank/DDBJ whole genome shotgun (WGS) entry which is preliminary data.</text>
</comment>
<gene>
    <name evidence="1" type="ORF">THRCLA_04948</name>
</gene>